<name>A0A2Z6E0Z2_HYDTE</name>
<organism evidence="1 2">
    <name type="scientific">Hydrogenophilus thermoluteolus</name>
    <name type="common">Pseudomonas hydrogenothermophila</name>
    <dbReference type="NCBI Taxonomy" id="297"/>
    <lineage>
        <taxon>Bacteria</taxon>
        <taxon>Pseudomonadati</taxon>
        <taxon>Pseudomonadota</taxon>
        <taxon>Hydrogenophilia</taxon>
        <taxon>Hydrogenophilales</taxon>
        <taxon>Hydrogenophilaceae</taxon>
        <taxon>Hydrogenophilus</taxon>
    </lineage>
</organism>
<dbReference type="Proteomes" id="UP000262004">
    <property type="component" value="Chromosome"/>
</dbReference>
<dbReference type="RefSeq" id="WP_119335899.1">
    <property type="nucleotide sequence ID" value="NZ_AP018558.1"/>
</dbReference>
<dbReference type="InterPro" id="IPR021853">
    <property type="entry name" value="DUF3460"/>
</dbReference>
<protein>
    <recommendedName>
        <fullName evidence="3">DUF3460 domain-containing protein</fullName>
    </recommendedName>
</protein>
<evidence type="ECO:0008006" key="3">
    <source>
        <dbReference type="Google" id="ProtNLM"/>
    </source>
</evidence>
<dbReference type="KEGG" id="htl:HPTL_2006"/>
<gene>
    <name evidence="1" type="ORF">HPTL_2006</name>
</gene>
<evidence type="ECO:0000313" key="1">
    <source>
        <dbReference type="EMBL" id="BBD78260.1"/>
    </source>
</evidence>
<keyword evidence="2" id="KW-1185">Reference proteome</keyword>
<dbReference type="AlphaFoldDB" id="A0A2Z6E0Z2"/>
<accession>A0A2Z6E0Z2</accession>
<reference evidence="1 2" key="1">
    <citation type="submission" date="2018-04" db="EMBL/GenBank/DDBJ databases">
        <title>Complete genome sequence of Hydrogenophilus thermoluteolus TH-1.</title>
        <authorList>
            <person name="Arai H."/>
        </authorList>
    </citation>
    <scope>NUCLEOTIDE SEQUENCE [LARGE SCALE GENOMIC DNA]</scope>
    <source>
        <strain evidence="1 2">TH-1</strain>
    </source>
</reference>
<evidence type="ECO:0000313" key="2">
    <source>
        <dbReference type="Proteomes" id="UP000262004"/>
    </source>
</evidence>
<dbReference type="Pfam" id="PF11943">
    <property type="entry name" value="DUF3460"/>
    <property type="match status" value="1"/>
</dbReference>
<proteinExistence type="predicted"/>
<dbReference type="EMBL" id="AP018558">
    <property type="protein sequence ID" value="BBD78260.1"/>
    <property type="molecule type" value="Genomic_DNA"/>
</dbReference>
<sequence>MTGYVSEATRFLQDYLDNHPEQREVARQGRALWWDKPQDPETTAQFAAARVPTYPYYYDTSHPQLDPFRAEGYRPALPPRLAARVMERSAQTEHA</sequence>
<dbReference type="OrthoDB" id="5296692at2"/>